<evidence type="ECO:0000256" key="11">
    <source>
        <dbReference type="ARBA" id="ARBA00023163"/>
    </source>
</evidence>
<keyword evidence="9" id="KW-0805">Transcription regulation</keyword>
<dbReference type="Pfam" id="PF00096">
    <property type="entry name" value="zf-C2H2"/>
    <property type="match status" value="3"/>
</dbReference>
<dbReference type="InterPro" id="IPR056436">
    <property type="entry name" value="Znf-C2H2_ZIC1-5/GLI1-3-like"/>
</dbReference>
<feature type="domain" description="C2H2-type" evidence="15">
    <location>
        <begin position="121"/>
        <end position="148"/>
    </location>
</feature>
<evidence type="ECO:0000259" key="15">
    <source>
        <dbReference type="PROSITE" id="PS50157"/>
    </source>
</evidence>
<evidence type="ECO:0000256" key="2">
    <source>
        <dbReference type="ARBA" id="ARBA00010831"/>
    </source>
</evidence>
<feature type="domain" description="C2H2-type" evidence="15">
    <location>
        <begin position="149"/>
        <end position="178"/>
    </location>
</feature>
<dbReference type="InterPro" id="IPR036236">
    <property type="entry name" value="Znf_C2H2_sf"/>
</dbReference>
<dbReference type="InterPro" id="IPR013087">
    <property type="entry name" value="Znf_C2H2_type"/>
</dbReference>
<evidence type="ECO:0000256" key="6">
    <source>
        <dbReference type="ARBA" id="ARBA00022737"/>
    </source>
</evidence>
<evidence type="ECO:0000256" key="12">
    <source>
        <dbReference type="ARBA" id="ARBA00023242"/>
    </source>
</evidence>
<dbReference type="Proteomes" id="UP001152759">
    <property type="component" value="Chromosome 2"/>
</dbReference>
<evidence type="ECO:0000313" key="16">
    <source>
        <dbReference type="EMBL" id="CAH0767692.1"/>
    </source>
</evidence>
<evidence type="ECO:0000256" key="3">
    <source>
        <dbReference type="ARBA" id="ARBA00022473"/>
    </source>
</evidence>
<feature type="region of interest" description="Disordered" evidence="14">
    <location>
        <begin position="1"/>
        <end position="25"/>
    </location>
</feature>
<evidence type="ECO:0000256" key="5">
    <source>
        <dbReference type="ARBA" id="ARBA00022723"/>
    </source>
</evidence>
<gene>
    <name evidence="16" type="ORF">BEMITA_LOCUS4933</name>
</gene>
<evidence type="ECO:0000256" key="1">
    <source>
        <dbReference type="ARBA" id="ARBA00004123"/>
    </source>
</evidence>
<keyword evidence="5" id="KW-0479">Metal-binding</keyword>
<dbReference type="PROSITE" id="PS50157">
    <property type="entry name" value="ZINC_FINGER_C2H2_2"/>
    <property type="match status" value="5"/>
</dbReference>
<dbReference type="Gene3D" id="3.30.160.60">
    <property type="entry name" value="Classic Zinc Finger"/>
    <property type="match status" value="4"/>
</dbReference>
<keyword evidence="3" id="KW-0217">Developmental protein</keyword>
<keyword evidence="7 13" id="KW-0863">Zinc-finger</keyword>
<keyword evidence="11" id="KW-0804">Transcription</keyword>
<dbReference type="AlphaFoldDB" id="A0A9P0G4J4"/>
<comment type="similarity">
    <text evidence="2">Belongs to the GLI C2H2-type zinc-finger protein family.</text>
</comment>
<name>A0A9P0G4J4_BEMTA</name>
<dbReference type="GO" id="GO:0008270">
    <property type="term" value="F:zinc ion binding"/>
    <property type="evidence" value="ECO:0007669"/>
    <property type="project" value="UniProtKB-KW"/>
</dbReference>
<proteinExistence type="inferred from homology"/>
<evidence type="ECO:0000256" key="14">
    <source>
        <dbReference type="SAM" id="MobiDB-lite"/>
    </source>
</evidence>
<sequence length="338" mass="38297">MSNIVSDSKSSDGIKTGSYPDNEESKSSIVYSENIIDSTVKDVKLSPKQEQEMVKCRWLGCGGWFTSLDQLGAHVTRVHAGAGEGGLFYCGWEGCSRAERGFNARYKMLVHVRTHTNEKPHQCYQCDKSFSRAENLKIHARSHTGERPYICPVPGCGKAYSNSSDRFKHTRTHSVDKPYMCKVAGCPKRYTDPSSLRKHVKTYRHFPNQQANQSETEPTVTEKLDSVIKTAITPLNQRLSSMEIEPRAETSMKSVRLEAPTSPKHGAHPEPNLMSTWPRCYQSWFPINDVASAHPWSITPQWNQAHVHYETARHNQAFDLSMRSKLEEQDKPLDLTVK</sequence>
<dbReference type="OrthoDB" id="3214149at2759"/>
<evidence type="ECO:0000313" key="17">
    <source>
        <dbReference type="Proteomes" id="UP001152759"/>
    </source>
</evidence>
<comment type="subcellular location">
    <subcellularLocation>
        <location evidence="1">Nucleus</location>
    </subcellularLocation>
</comment>
<keyword evidence="12" id="KW-0539">Nucleus</keyword>
<organism evidence="16 17">
    <name type="scientific">Bemisia tabaci</name>
    <name type="common">Sweetpotato whitefly</name>
    <name type="synonym">Aleurodes tabaci</name>
    <dbReference type="NCBI Taxonomy" id="7038"/>
    <lineage>
        <taxon>Eukaryota</taxon>
        <taxon>Metazoa</taxon>
        <taxon>Ecdysozoa</taxon>
        <taxon>Arthropoda</taxon>
        <taxon>Hexapoda</taxon>
        <taxon>Insecta</taxon>
        <taxon>Pterygota</taxon>
        <taxon>Neoptera</taxon>
        <taxon>Paraneoptera</taxon>
        <taxon>Hemiptera</taxon>
        <taxon>Sternorrhyncha</taxon>
        <taxon>Aleyrodoidea</taxon>
        <taxon>Aleyrodidae</taxon>
        <taxon>Aleyrodinae</taxon>
        <taxon>Bemisia</taxon>
    </lineage>
</organism>
<dbReference type="PANTHER" id="PTHR45718:SF8">
    <property type="entry name" value="GLIS FAMILY ZINC FINGER 2"/>
    <property type="match status" value="1"/>
</dbReference>
<evidence type="ECO:0000256" key="7">
    <source>
        <dbReference type="ARBA" id="ARBA00022771"/>
    </source>
</evidence>
<evidence type="ECO:0000256" key="10">
    <source>
        <dbReference type="ARBA" id="ARBA00023125"/>
    </source>
</evidence>
<dbReference type="InterPro" id="IPR043359">
    <property type="entry name" value="GLI-like"/>
</dbReference>
<dbReference type="PROSITE" id="PS00028">
    <property type="entry name" value="ZINC_FINGER_C2H2_1"/>
    <property type="match status" value="4"/>
</dbReference>
<reference evidence="16" key="1">
    <citation type="submission" date="2021-12" db="EMBL/GenBank/DDBJ databases">
        <authorList>
            <person name="King R."/>
        </authorList>
    </citation>
    <scope>NUCLEOTIDE SEQUENCE</scope>
</reference>
<dbReference type="PANTHER" id="PTHR45718">
    <property type="entry name" value="TRANSCRIPTIONAL ACTIVATOR CUBITUS INTERRUPTUS"/>
    <property type="match status" value="1"/>
</dbReference>
<keyword evidence="10" id="KW-0238">DNA-binding</keyword>
<evidence type="ECO:0000256" key="13">
    <source>
        <dbReference type="PROSITE-ProRule" id="PRU00042"/>
    </source>
</evidence>
<evidence type="ECO:0000256" key="4">
    <source>
        <dbReference type="ARBA" id="ARBA00022491"/>
    </source>
</evidence>
<dbReference type="FunFam" id="3.30.160.60:FF:000357">
    <property type="entry name" value="GLIS family zinc finger 2"/>
    <property type="match status" value="1"/>
</dbReference>
<keyword evidence="17" id="KW-1185">Reference proteome</keyword>
<feature type="compositionally biased region" description="Polar residues" evidence="14">
    <location>
        <begin position="1"/>
        <end position="13"/>
    </location>
</feature>
<evidence type="ECO:0000256" key="9">
    <source>
        <dbReference type="ARBA" id="ARBA00023015"/>
    </source>
</evidence>
<dbReference type="GO" id="GO:0005634">
    <property type="term" value="C:nucleus"/>
    <property type="evidence" value="ECO:0007669"/>
    <property type="project" value="UniProtKB-SubCell"/>
</dbReference>
<feature type="domain" description="C2H2-type" evidence="15">
    <location>
        <begin position="179"/>
        <end position="210"/>
    </location>
</feature>
<keyword evidence="6" id="KW-0677">Repeat</keyword>
<dbReference type="FunFam" id="3.30.160.60:FF:000359">
    <property type="entry name" value="GLIS family zinc finger 2"/>
    <property type="match status" value="1"/>
</dbReference>
<feature type="domain" description="C2H2-type" evidence="15">
    <location>
        <begin position="54"/>
        <end position="84"/>
    </location>
</feature>
<dbReference type="GO" id="GO:0000978">
    <property type="term" value="F:RNA polymerase II cis-regulatory region sequence-specific DNA binding"/>
    <property type="evidence" value="ECO:0007669"/>
    <property type="project" value="TreeGrafter"/>
</dbReference>
<dbReference type="FunFam" id="3.30.160.60:FF:000310">
    <property type="entry name" value="GLIS family zinc finger 2"/>
    <property type="match status" value="1"/>
</dbReference>
<protein>
    <recommendedName>
        <fullName evidence="15">C2H2-type domain-containing protein</fullName>
    </recommendedName>
</protein>
<dbReference type="GO" id="GO:0000981">
    <property type="term" value="F:DNA-binding transcription factor activity, RNA polymerase II-specific"/>
    <property type="evidence" value="ECO:0007669"/>
    <property type="project" value="TreeGrafter"/>
</dbReference>
<feature type="domain" description="C2H2-type" evidence="15">
    <location>
        <begin position="93"/>
        <end position="120"/>
    </location>
</feature>
<dbReference type="SUPFAM" id="SSF57667">
    <property type="entry name" value="beta-beta-alpha zinc fingers"/>
    <property type="match status" value="3"/>
</dbReference>
<keyword evidence="4" id="KW-0678">Repressor</keyword>
<evidence type="ECO:0000256" key="8">
    <source>
        <dbReference type="ARBA" id="ARBA00022833"/>
    </source>
</evidence>
<keyword evidence="8" id="KW-0862">Zinc</keyword>
<dbReference type="EMBL" id="OU963863">
    <property type="protein sequence ID" value="CAH0767692.1"/>
    <property type="molecule type" value="Genomic_DNA"/>
</dbReference>
<dbReference type="Pfam" id="PF23561">
    <property type="entry name" value="zf-C2H2_15"/>
    <property type="match status" value="1"/>
</dbReference>
<accession>A0A9P0G4J4</accession>
<dbReference type="SMART" id="SM00355">
    <property type="entry name" value="ZnF_C2H2"/>
    <property type="match status" value="5"/>
</dbReference>